<dbReference type="Proteomes" id="UP000271548">
    <property type="component" value="Unassembled WGS sequence"/>
</dbReference>
<accession>A0ABX9REJ5</accession>
<dbReference type="EMBL" id="RAZS01000003">
    <property type="protein sequence ID" value="RKN20901.1"/>
    <property type="molecule type" value="Genomic_DNA"/>
</dbReference>
<gene>
    <name evidence="1" type="ORF">D7147_08765</name>
</gene>
<keyword evidence="2" id="KW-1185">Reference proteome</keyword>
<proteinExistence type="predicted"/>
<comment type="caution">
    <text evidence="1">The sequence shown here is derived from an EMBL/GenBank/DDBJ whole genome shotgun (WGS) entry which is preliminary data.</text>
</comment>
<reference evidence="1 2" key="1">
    <citation type="submission" date="2018-09" db="EMBL/GenBank/DDBJ databases">
        <title>Micromonospora sp. nov. MS1-9, isolated from a root of Musa sp.</title>
        <authorList>
            <person name="Kuncharoen N."/>
            <person name="Kudo T."/>
            <person name="Ohkuma M."/>
            <person name="Yuki M."/>
            <person name="Tanasupawat S."/>
        </authorList>
    </citation>
    <scope>NUCLEOTIDE SEQUENCE [LARGE SCALE GENOMIC DNA]</scope>
    <source>
        <strain evidence="1 2">NGC1-4</strain>
    </source>
</reference>
<sequence>MTRADRTAVVGLLAGAVSLISVHAHTVPLTRGSPADDMLVLWHDPIDLGTWVTTVARNWPAPNISWVPGRWSLPRAVNRLHRDVLAPIGFERHGNSCTRTDNGLLREMRFYTPRWGDPATKGIQVFLSVRIMGLPEPLVEFRREALWTHLEPIRQLDEYPRPASEEPLPTELVDDVAGPGVAFLRHAVELQGFSRWAAEVHAQQGSWGPFRQVYPGGTAPLQAAAFAAAMAGDKALAHRIAGAVITQEGNPREVRDFRSELERVAP</sequence>
<protein>
    <submittedName>
        <fullName evidence="1">Uncharacterized protein</fullName>
    </submittedName>
</protein>
<evidence type="ECO:0000313" key="1">
    <source>
        <dbReference type="EMBL" id="RKN20901.1"/>
    </source>
</evidence>
<name>A0ABX9REJ5_9ACTN</name>
<evidence type="ECO:0000313" key="2">
    <source>
        <dbReference type="Proteomes" id="UP000271548"/>
    </source>
</evidence>
<organism evidence="1 2">
    <name type="scientific">Micromonospora musae</name>
    <dbReference type="NCBI Taxonomy" id="1894970"/>
    <lineage>
        <taxon>Bacteria</taxon>
        <taxon>Bacillati</taxon>
        <taxon>Actinomycetota</taxon>
        <taxon>Actinomycetes</taxon>
        <taxon>Micromonosporales</taxon>
        <taxon>Micromonosporaceae</taxon>
        <taxon>Micromonospora</taxon>
    </lineage>
</organism>